<dbReference type="RefSeq" id="XP_003727013.1">
    <property type="nucleotide sequence ID" value="XM_003726965.3"/>
</dbReference>
<feature type="region of interest" description="Disordered" evidence="7">
    <location>
        <begin position="1"/>
        <end position="40"/>
    </location>
</feature>
<evidence type="ECO:0000256" key="4">
    <source>
        <dbReference type="ARBA" id="ARBA00022989"/>
    </source>
</evidence>
<evidence type="ECO:0000256" key="2">
    <source>
        <dbReference type="ARBA" id="ARBA00022468"/>
    </source>
</evidence>
<dbReference type="SUPFAM" id="SSF47923">
    <property type="entry name" value="Ypt/Rab-GAP domain of gyp1p"/>
    <property type="match status" value="2"/>
</dbReference>
<dbReference type="Pfam" id="PF00566">
    <property type="entry name" value="RabGAP-TBC"/>
    <property type="match status" value="1"/>
</dbReference>
<keyword evidence="5 8" id="KW-0472">Membrane</keyword>
<protein>
    <recommendedName>
        <fullName evidence="6">TBC1 domain family member 20</fullName>
    </recommendedName>
</protein>
<dbReference type="Gene3D" id="1.10.8.1310">
    <property type="match status" value="1"/>
</dbReference>
<dbReference type="OrthoDB" id="206700at2759"/>
<keyword evidence="3 8" id="KW-0812">Transmembrane</keyword>
<dbReference type="PANTHER" id="PTHR20913:SF7">
    <property type="entry name" value="RE60063P"/>
    <property type="match status" value="1"/>
</dbReference>
<dbReference type="InParanoid" id="A0A7M7GH74"/>
<organism evidence="10 11">
    <name type="scientific">Strongylocentrotus purpuratus</name>
    <name type="common">Purple sea urchin</name>
    <dbReference type="NCBI Taxonomy" id="7668"/>
    <lineage>
        <taxon>Eukaryota</taxon>
        <taxon>Metazoa</taxon>
        <taxon>Echinodermata</taxon>
        <taxon>Eleutherozoa</taxon>
        <taxon>Echinozoa</taxon>
        <taxon>Echinoidea</taxon>
        <taxon>Euechinoidea</taxon>
        <taxon>Echinacea</taxon>
        <taxon>Camarodonta</taxon>
        <taxon>Echinidea</taxon>
        <taxon>Strongylocentrotidae</taxon>
        <taxon>Strongylocentrotus</taxon>
    </lineage>
</organism>
<feature type="compositionally biased region" description="Polar residues" evidence="7">
    <location>
        <begin position="9"/>
        <end position="25"/>
    </location>
</feature>
<dbReference type="SMART" id="SM00164">
    <property type="entry name" value="TBC"/>
    <property type="match status" value="1"/>
</dbReference>
<keyword evidence="4 8" id="KW-1133">Transmembrane helix</keyword>
<dbReference type="OMA" id="VYMFAQI"/>
<proteinExistence type="predicted"/>
<evidence type="ECO:0000256" key="5">
    <source>
        <dbReference type="ARBA" id="ARBA00023136"/>
    </source>
</evidence>
<dbReference type="FunFam" id="1.10.472.80:FF:000024">
    <property type="entry name" value="TBC1 domain family member 20"/>
    <property type="match status" value="1"/>
</dbReference>
<evidence type="ECO:0000259" key="9">
    <source>
        <dbReference type="PROSITE" id="PS50086"/>
    </source>
</evidence>
<evidence type="ECO:0000313" key="11">
    <source>
        <dbReference type="Proteomes" id="UP000007110"/>
    </source>
</evidence>
<dbReference type="AlphaFoldDB" id="A0A7M7GH74"/>
<name>A0A7M7GH74_STRPU</name>
<dbReference type="FunFam" id="1.10.8.1310:FF:000001">
    <property type="entry name" value="TBC1 domain family, member 20"/>
    <property type="match status" value="1"/>
</dbReference>
<dbReference type="Gene3D" id="1.10.472.80">
    <property type="entry name" value="Ypt/Rab-GAP domain of gyp1p, domain 3"/>
    <property type="match status" value="1"/>
</dbReference>
<feature type="transmembrane region" description="Helical" evidence="8">
    <location>
        <begin position="224"/>
        <end position="241"/>
    </location>
</feature>
<dbReference type="GO" id="GO:0006888">
    <property type="term" value="P:endoplasmic reticulum to Golgi vesicle-mediated transport"/>
    <property type="evidence" value="ECO:0000318"/>
    <property type="project" value="GO_Central"/>
</dbReference>
<dbReference type="PROSITE" id="PS50086">
    <property type="entry name" value="TBC_RABGAP"/>
    <property type="match status" value="1"/>
</dbReference>
<evidence type="ECO:0000256" key="7">
    <source>
        <dbReference type="SAM" id="MobiDB-lite"/>
    </source>
</evidence>
<reference evidence="10" key="2">
    <citation type="submission" date="2021-01" db="UniProtKB">
        <authorList>
            <consortium name="EnsemblMetazoa"/>
        </authorList>
    </citation>
    <scope>IDENTIFICATION</scope>
</reference>
<dbReference type="Proteomes" id="UP000007110">
    <property type="component" value="Unassembled WGS sequence"/>
</dbReference>
<evidence type="ECO:0000256" key="3">
    <source>
        <dbReference type="ARBA" id="ARBA00022692"/>
    </source>
</evidence>
<dbReference type="GeneID" id="577028"/>
<keyword evidence="11" id="KW-1185">Reference proteome</keyword>
<sequence>MSAKRRQRTPNGKKTPVTTDLNATYTPPPTAAKSPQGPESAKKAKLTAIYAALNSDPVDVAALRKLAISRGGLLTDEIRRKAWPKLLNVNVFDPPPKLKMPIEEHRDYNQVVLDVNRSLKRFPPGMQDEQREVLQDQLVDVIVRVLINNDQLHYYQGYHDIVVTFLLVVGKEKSFSLVDKLSTHHLRDFMDRTMDRTKHMLNYLLPIIRKANPKLHDFMERSEVGYVFALAWLITWYGHVLNDFHSILRLYDFFLACHPLMPVYLAAAIVLEREADVLAVECDMAFVHSLLSRIPDNLPMEELVIKAGDLFVQYPPHEMAKEAQLQYNKSSAITKHKELEGNLRGQRPDTVLRRLQGQAGGQAQAGSKQSNRVVKVAVWAISAGIGAAALAVLNSAMEFWV</sequence>
<evidence type="ECO:0000313" key="10">
    <source>
        <dbReference type="EnsemblMetazoa" id="XP_003727013"/>
    </source>
</evidence>
<dbReference type="GO" id="GO:0007030">
    <property type="term" value="P:Golgi organization"/>
    <property type="evidence" value="ECO:0007669"/>
    <property type="project" value="UniProtKB-ARBA"/>
</dbReference>
<accession>A0A7M7GH74</accession>
<keyword evidence="2" id="KW-0343">GTPase activation</keyword>
<dbReference type="InterPro" id="IPR045913">
    <property type="entry name" value="TBC20/Gyp8-like"/>
</dbReference>
<evidence type="ECO:0000256" key="6">
    <source>
        <dbReference type="ARBA" id="ARBA00067516"/>
    </source>
</evidence>
<dbReference type="EnsemblMetazoa" id="XM_003726965">
    <property type="protein sequence ID" value="XP_003727013"/>
    <property type="gene ID" value="LOC577028"/>
</dbReference>
<dbReference type="KEGG" id="spu:577028"/>
<feature type="domain" description="Rab-GAP TBC" evidence="9">
    <location>
        <begin position="73"/>
        <end position="258"/>
    </location>
</feature>
<dbReference type="CTD" id="128637"/>
<feature type="transmembrane region" description="Helical" evidence="8">
    <location>
        <begin position="253"/>
        <end position="271"/>
    </location>
</feature>
<dbReference type="GO" id="GO:0005096">
    <property type="term" value="F:GTPase activator activity"/>
    <property type="evidence" value="ECO:0000318"/>
    <property type="project" value="GO_Central"/>
</dbReference>
<dbReference type="GO" id="GO:0005789">
    <property type="term" value="C:endoplasmic reticulum membrane"/>
    <property type="evidence" value="ECO:0000318"/>
    <property type="project" value="GO_Central"/>
</dbReference>
<dbReference type="InterPro" id="IPR000195">
    <property type="entry name" value="Rab-GAP-TBC_dom"/>
</dbReference>
<evidence type="ECO:0000256" key="1">
    <source>
        <dbReference type="ARBA" id="ARBA00004141"/>
    </source>
</evidence>
<comment type="subcellular location">
    <subcellularLocation>
        <location evidence="1">Membrane</location>
        <topology evidence="1">Multi-pass membrane protein</topology>
    </subcellularLocation>
</comment>
<dbReference type="InterPro" id="IPR035969">
    <property type="entry name" value="Rab-GAP_TBC_sf"/>
</dbReference>
<dbReference type="GO" id="GO:0016050">
    <property type="term" value="P:vesicle organization"/>
    <property type="evidence" value="ECO:0007669"/>
    <property type="project" value="UniProtKB-ARBA"/>
</dbReference>
<reference evidence="11" key="1">
    <citation type="submission" date="2015-02" db="EMBL/GenBank/DDBJ databases">
        <title>Genome sequencing for Strongylocentrotus purpuratus.</title>
        <authorList>
            <person name="Murali S."/>
            <person name="Liu Y."/>
            <person name="Vee V."/>
            <person name="English A."/>
            <person name="Wang M."/>
            <person name="Skinner E."/>
            <person name="Han Y."/>
            <person name="Muzny D.M."/>
            <person name="Worley K.C."/>
            <person name="Gibbs R.A."/>
        </authorList>
    </citation>
    <scope>NUCLEOTIDE SEQUENCE</scope>
</reference>
<feature type="transmembrane region" description="Helical" evidence="8">
    <location>
        <begin position="376"/>
        <end position="397"/>
    </location>
</feature>
<dbReference type="PANTHER" id="PTHR20913">
    <property type="entry name" value="TBC1 DOMAIN FAMILY MEMBER 20/GTPASE"/>
    <property type="match status" value="1"/>
</dbReference>
<evidence type="ECO:0000256" key="8">
    <source>
        <dbReference type="SAM" id="Phobius"/>
    </source>
</evidence>